<protein>
    <submittedName>
        <fullName evidence="1">Uncharacterized protein</fullName>
    </submittedName>
</protein>
<comment type="caution">
    <text evidence="1">The sequence shown here is derived from an EMBL/GenBank/DDBJ whole genome shotgun (WGS) entry which is preliminary data.</text>
</comment>
<reference evidence="1" key="1">
    <citation type="journal article" date="2020" name="Stud. Mycol.">
        <title>101 Dothideomycetes genomes: a test case for predicting lifestyles and emergence of pathogens.</title>
        <authorList>
            <person name="Haridas S."/>
            <person name="Albert R."/>
            <person name="Binder M."/>
            <person name="Bloem J."/>
            <person name="Labutti K."/>
            <person name="Salamov A."/>
            <person name="Andreopoulos B."/>
            <person name="Baker S."/>
            <person name="Barry K."/>
            <person name="Bills G."/>
            <person name="Bluhm B."/>
            <person name="Cannon C."/>
            <person name="Castanera R."/>
            <person name="Culley D."/>
            <person name="Daum C."/>
            <person name="Ezra D."/>
            <person name="Gonzalez J."/>
            <person name="Henrissat B."/>
            <person name="Kuo A."/>
            <person name="Liang C."/>
            <person name="Lipzen A."/>
            <person name="Lutzoni F."/>
            <person name="Magnuson J."/>
            <person name="Mondo S."/>
            <person name="Nolan M."/>
            <person name="Ohm R."/>
            <person name="Pangilinan J."/>
            <person name="Park H.-J."/>
            <person name="Ramirez L."/>
            <person name="Alfaro M."/>
            <person name="Sun H."/>
            <person name="Tritt A."/>
            <person name="Yoshinaga Y."/>
            <person name="Zwiers L.-H."/>
            <person name="Turgeon B."/>
            <person name="Goodwin S."/>
            <person name="Spatafora J."/>
            <person name="Crous P."/>
            <person name="Grigoriev I."/>
        </authorList>
    </citation>
    <scope>NUCLEOTIDE SEQUENCE</scope>
    <source>
        <strain evidence="1">ATCC 200398</strain>
    </source>
</reference>
<keyword evidence="2" id="KW-1185">Reference proteome</keyword>
<dbReference type="EMBL" id="MU003521">
    <property type="protein sequence ID" value="KAF2467275.1"/>
    <property type="molecule type" value="Genomic_DNA"/>
</dbReference>
<name>A0ACB6QL73_9PLEO</name>
<accession>A0ACB6QL73</accession>
<proteinExistence type="predicted"/>
<sequence>MASSGDRDSQGSSKEIYGQGIKASRPGPALRDSAGSSIVSNRTNGGDRHDVMVKFLHRRCSQAKWLEPPEDEYGVIDGGAANLGVLLRRNDGIYTAEPLFLNQDLVRAVEKLGVAVAFTMSSEITHALLQQVTPFQTELSLNTRGFVLPVVNSVQEIASRKSSVARDSYICLCRQERMVLVWGDTVPGILAHGTDVETRLLGLVWGSHIPSHNTVSPYQQAPPIQSHQPSSHGRTRSSGFPISAPMTGPLPSEMSEKIGAIDRAIEVEEMGDKAYDPEKEAELPERKFLLVHAVTIGIAMILVIVVEMACLAKLITEYRLDGKMIRFALVATVPLFASFSLFYFIVIGGSLGQLFGPLSALQGNSIYYSGKAPKLGRHRDYELPHVTIQMPVYKEGLKGVIIPTVTSLLAAVRHYEEQGGTASIFVNEDGMQTVSSEMQEARKAFYELNNIGWVARPKHNPPKSKKSKKSGGLFSRKKTDDADAEEEDNAPVFIRAGHFKKASNMNYCLDFSLRVEDELLRLILESCEQRGCTQDDLTLEDEAELYEQARNTILENDEGRTWAAGNIRLGEIILIVDSDTRVPEDCLLYGALEMYESPEVALLQHASGIMQVVHNAFENGITYFTDLVYTSIQYAVGNGDCAPFVGHNTFIRWKAIQSISFQQDGQTKFWSEDHVSEDFDVSLRLQINNFVVRLATYHNGGFKEGVSLTVYDELARWEKYAYGCNELVFHPLIKWPTKGPITPLFRKFILSPIKVTSKMTILAYIGTYYAIASAIPLTLANYLIVGWFNEEVDQFYITSWKIFVGMAVVFNVLSPLAYAMLRHRLGQKTFFWSLVETCKWMPFFLLFFGGISFHLLKAIFCHFFSVDIQWTTTAKELSESGFRVGLDRIVRDFKYMYLFLFPVMGGMIYLALFAPRGWLISDFAAIVPLSNQVGCHALLPFALGLF</sequence>
<organism evidence="1 2">
    <name type="scientific">Lindgomyces ingoldianus</name>
    <dbReference type="NCBI Taxonomy" id="673940"/>
    <lineage>
        <taxon>Eukaryota</taxon>
        <taxon>Fungi</taxon>
        <taxon>Dikarya</taxon>
        <taxon>Ascomycota</taxon>
        <taxon>Pezizomycotina</taxon>
        <taxon>Dothideomycetes</taxon>
        <taxon>Pleosporomycetidae</taxon>
        <taxon>Pleosporales</taxon>
        <taxon>Lindgomycetaceae</taxon>
        <taxon>Lindgomyces</taxon>
    </lineage>
</organism>
<gene>
    <name evidence="1" type="ORF">BDR25DRAFT_267380</name>
</gene>
<dbReference type="Proteomes" id="UP000799755">
    <property type="component" value="Unassembled WGS sequence"/>
</dbReference>
<evidence type="ECO:0000313" key="1">
    <source>
        <dbReference type="EMBL" id="KAF2467275.1"/>
    </source>
</evidence>
<evidence type="ECO:0000313" key="2">
    <source>
        <dbReference type="Proteomes" id="UP000799755"/>
    </source>
</evidence>